<keyword evidence="2" id="KW-1185">Reference proteome</keyword>
<gene>
    <name evidence="1" type="ORF">SAMN05216252_124126</name>
</gene>
<evidence type="ECO:0000313" key="2">
    <source>
        <dbReference type="Proteomes" id="UP000198280"/>
    </source>
</evidence>
<sequence>MDDGRHRGDLRYFLLAPPADAEIYGDEEGTELSRSEVADSADVKQALATHGFKAAAQRTYLTGDGDYEVSAQLVRFANEGSATAYYNAFYYQGTRITLPSSGSPAKAYRLSSSSAESTGSVIVLSHQGDVHITLSVTGAKTPGKDLLARLLDKQYRRLKTGR</sequence>
<dbReference type="AlphaFoldDB" id="A0A239MJK0"/>
<dbReference type="Proteomes" id="UP000198280">
    <property type="component" value="Unassembled WGS sequence"/>
</dbReference>
<organism evidence="1 2">
    <name type="scientific">Actinacidiphila glaucinigra</name>
    <dbReference type="NCBI Taxonomy" id="235986"/>
    <lineage>
        <taxon>Bacteria</taxon>
        <taxon>Bacillati</taxon>
        <taxon>Actinomycetota</taxon>
        <taxon>Actinomycetes</taxon>
        <taxon>Kitasatosporales</taxon>
        <taxon>Streptomycetaceae</taxon>
        <taxon>Actinacidiphila</taxon>
    </lineage>
</organism>
<protein>
    <submittedName>
        <fullName evidence="1">Uncharacterized protein</fullName>
    </submittedName>
</protein>
<name>A0A239MJK0_9ACTN</name>
<dbReference type="EMBL" id="FZOF01000024">
    <property type="protein sequence ID" value="SNT42272.1"/>
    <property type="molecule type" value="Genomic_DNA"/>
</dbReference>
<proteinExistence type="predicted"/>
<evidence type="ECO:0000313" key="1">
    <source>
        <dbReference type="EMBL" id="SNT42272.1"/>
    </source>
</evidence>
<reference evidence="1 2" key="1">
    <citation type="submission" date="2017-06" db="EMBL/GenBank/DDBJ databases">
        <authorList>
            <person name="Kim H.J."/>
            <person name="Triplett B.A."/>
        </authorList>
    </citation>
    <scope>NUCLEOTIDE SEQUENCE [LARGE SCALE GENOMIC DNA]</scope>
    <source>
        <strain evidence="1 2">CGMCC 4.1858</strain>
    </source>
</reference>
<accession>A0A239MJK0</accession>